<dbReference type="SMART" id="SM00849">
    <property type="entry name" value="Lactamase_B"/>
    <property type="match status" value="1"/>
</dbReference>
<dbReference type="AlphaFoldDB" id="A0A4R3JAM8"/>
<name>A0A4R3JAM8_9PROT</name>
<keyword evidence="10" id="KW-1185">Reference proteome</keyword>
<sequence length="255" mass="27308">MPLEIHQIPIMRDNYVYLLRDGETGQVAVVDPGEAGPVGEALDRLGWTLTHILITHHHHDHTGGVGALKARTGCSVVAAKADLGRIDAVDVAVADGDRLAIGDSVADVLAVPGHTLGHVAYWFAEDKALFCGDTLFSLGCGRLFEGDARQMWRSLCALRALGDDARVFCAHEYTNANADFALSVDPANAALKARAADVLALREKGMPTVPAPMGAERRCNPFLRADAADLQRAVGMVGCDPADVFAEIRRRKDSF</sequence>
<dbReference type="InterPro" id="IPR032282">
    <property type="entry name" value="HAGH_C"/>
</dbReference>
<evidence type="ECO:0000256" key="3">
    <source>
        <dbReference type="ARBA" id="ARBA00006759"/>
    </source>
</evidence>
<comment type="pathway">
    <text evidence="2 7">Secondary metabolite metabolism; methylglyoxal degradation; (R)-lactate from methylglyoxal: step 2/2.</text>
</comment>
<comment type="function">
    <text evidence="7">Thiolesterase that catalyzes the hydrolysis of S-D-lactoyl-glutathione to form glutathione and D-lactic acid.</text>
</comment>
<reference evidence="9 10" key="1">
    <citation type="submission" date="2019-03" db="EMBL/GenBank/DDBJ databases">
        <title>Genomic Encyclopedia of Type Strains, Phase IV (KMG-IV): sequencing the most valuable type-strain genomes for metagenomic binning, comparative biology and taxonomic classification.</title>
        <authorList>
            <person name="Goeker M."/>
        </authorList>
    </citation>
    <scope>NUCLEOTIDE SEQUENCE [LARGE SCALE GENOMIC DNA]</scope>
    <source>
        <strain evidence="9 10">DSM 101688</strain>
    </source>
</reference>
<dbReference type="PANTHER" id="PTHR43705">
    <property type="entry name" value="HYDROXYACYLGLUTATHIONE HYDROLASE"/>
    <property type="match status" value="1"/>
</dbReference>
<comment type="subunit">
    <text evidence="7">Monomer.</text>
</comment>
<feature type="binding site" evidence="7">
    <location>
        <position position="114"/>
    </location>
    <ligand>
        <name>Zn(2+)</name>
        <dbReference type="ChEBI" id="CHEBI:29105"/>
        <label>1</label>
    </ligand>
</feature>
<feature type="binding site" evidence="7">
    <location>
        <position position="133"/>
    </location>
    <ligand>
        <name>Zn(2+)</name>
        <dbReference type="ChEBI" id="CHEBI:29105"/>
        <label>2</label>
    </ligand>
</feature>
<dbReference type="GO" id="GO:0019243">
    <property type="term" value="P:methylglyoxal catabolic process to D-lactate via S-lactoyl-glutathione"/>
    <property type="evidence" value="ECO:0007669"/>
    <property type="project" value="UniProtKB-UniRule"/>
</dbReference>
<keyword evidence="6 7" id="KW-0862">Zinc</keyword>
<evidence type="ECO:0000313" key="9">
    <source>
        <dbReference type="EMBL" id="TCS61710.1"/>
    </source>
</evidence>
<protein>
    <recommendedName>
        <fullName evidence="7">Hydroxyacylglutathione hydrolase</fullName>
        <ecNumber evidence="7">3.1.2.6</ecNumber>
    </recommendedName>
    <alternativeName>
        <fullName evidence="7">Glyoxalase II</fullName>
        <shortName evidence="7">Glx II</shortName>
    </alternativeName>
</protein>
<feature type="binding site" evidence="7">
    <location>
        <position position="61"/>
    </location>
    <ligand>
        <name>Zn(2+)</name>
        <dbReference type="ChEBI" id="CHEBI:29105"/>
        <label>2</label>
    </ligand>
</feature>
<comment type="caution">
    <text evidence="9">The sequence shown here is derived from an EMBL/GenBank/DDBJ whole genome shotgun (WGS) entry which is preliminary data.</text>
</comment>
<comment type="similarity">
    <text evidence="3 7">Belongs to the metallo-beta-lactamase superfamily. Glyoxalase II family.</text>
</comment>
<evidence type="ECO:0000256" key="5">
    <source>
        <dbReference type="ARBA" id="ARBA00022801"/>
    </source>
</evidence>
<evidence type="ECO:0000256" key="6">
    <source>
        <dbReference type="ARBA" id="ARBA00022833"/>
    </source>
</evidence>
<feature type="binding site" evidence="7">
    <location>
        <position position="58"/>
    </location>
    <ligand>
        <name>Zn(2+)</name>
        <dbReference type="ChEBI" id="CHEBI:29105"/>
        <label>1</label>
    </ligand>
</feature>
<dbReference type="NCBIfam" id="TIGR03413">
    <property type="entry name" value="GSH_gloB"/>
    <property type="match status" value="1"/>
</dbReference>
<dbReference type="GO" id="GO:0004416">
    <property type="term" value="F:hydroxyacylglutathione hydrolase activity"/>
    <property type="evidence" value="ECO:0007669"/>
    <property type="project" value="UniProtKB-UniRule"/>
</dbReference>
<feature type="binding site" evidence="7">
    <location>
        <position position="60"/>
    </location>
    <ligand>
        <name>Zn(2+)</name>
        <dbReference type="ChEBI" id="CHEBI:29105"/>
        <label>2</label>
    </ligand>
</feature>
<evidence type="ECO:0000256" key="2">
    <source>
        <dbReference type="ARBA" id="ARBA00004963"/>
    </source>
</evidence>
<organism evidence="9 10">
    <name type="scientific">Varunaivibrio sulfuroxidans</name>
    <dbReference type="NCBI Taxonomy" id="1773489"/>
    <lineage>
        <taxon>Bacteria</taxon>
        <taxon>Pseudomonadati</taxon>
        <taxon>Pseudomonadota</taxon>
        <taxon>Alphaproteobacteria</taxon>
        <taxon>Rhodospirillales</taxon>
        <taxon>Magnetovibrionaceae</taxon>
        <taxon>Varunaivibrio</taxon>
    </lineage>
</organism>
<dbReference type="OrthoDB" id="9802248at2"/>
<keyword evidence="5 7" id="KW-0378">Hydrolase</keyword>
<dbReference type="InterPro" id="IPR035680">
    <property type="entry name" value="Clx_II_MBL"/>
</dbReference>
<dbReference type="GO" id="GO:0046872">
    <property type="term" value="F:metal ion binding"/>
    <property type="evidence" value="ECO:0007669"/>
    <property type="project" value="UniProtKB-KW"/>
</dbReference>
<dbReference type="PIRSF" id="PIRSF005457">
    <property type="entry name" value="Glx"/>
    <property type="match status" value="1"/>
</dbReference>
<dbReference type="EC" id="3.1.2.6" evidence="7"/>
<feature type="binding site" evidence="7">
    <location>
        <position position="56"/>
    </location>
    <ligand>
        <name>Zn(2+)</name>
        <dbReference type="ChEBI" id="CHEBI:29105"/>
        <label>1</label>
    </ligand>
</feature>
<dbReference type="Pfam" id="PF16123">
    <property type="entry name" value="HAGH_C"/>
    <property type="match status" value="1"/>
</dbReference>
<dbReference type="InterPro" id="IPR036866">
    <property type="entry name" value="RibonucZ/Hydroxyglut_hydro"/>
</dbReference>
<evidence type="ECO:0000256" key="7">
    <source>
        <dbReference type="HAMAP-Rule" id="MF_01374"/>
    </source>
</evidence>
<evidence type="ECO:0000256" key="1">
    <source>
        <dbReference type="ARBA" id="ARBA00001623"/>
    </source>
</evidence>
<dbReference type="EMBL" id="SLZW01000007">
    <property type="protein sequence ID" value="TCS61710.1"/>
    <property type="molecule type" value="Genomic_DNA"/>
</dbReference>
<comment type="catalytic activity">
    <reaction evidence="1 7">
        <text>an S-(2-hydroxyacyl)glutathione + H2O = a 2-hydroxy carboxylate + glutathione + H(+)</text>
        <dbReference type="Rhea" id="RHEA:21864"/>
        <dbReference type="ChEBI" id="CHEBI:15377"/>
        <dbReference type="ChEBI" id="CHEBI:15378"/>
        <dbReference type="ChEBI" id="CHEBI:57925"/>
        <dbReference type="ChEBI" id="CHEBI:58896"/>
        <dbReference type="ChEBI" id="CHEBI:71261"/>
        <dbReference type="EC" id="3.1.2.6"/>
    </reaction>
</comment>
<comment type="cofactor">
    <cofactor evidence="7">
        <name>Zn(2+)</name>
        <dbReference type="ChEBI" id="CHEBI:29105"/>
    </cofactor>
    <text evidence="7">Binds 2 Zn(2+) ions per subunit.</text>
</comment>
<keyword evidence="4 7" id="KW-0479">Metal-binding</keyword>
<accession>A0A4R3JAM8</accession>
<proteinExistence type="inferred from homology"/>
<evidence type="ECO:0000256" key="4">
    <source>
        <dbReference type="ARBA" id="ARBA00022723"/>
    </source>
</evidence>
<feature type="binding site" evidence="7">
    <location>
        <position position="171"/>
    </location>
    <ligand>
        <name>Zn(2+)</name>
        <dbReference type="ChEBI" id="CHEBI:29105"/>
        <label>2</label>
    </ligand>
</feature>
<dbReference type="HAMAP" id="MF_01374">
    <property type="entry name" value="Glyoxalase_2"/>
    <property type="match status" value="1"/>
</dbReference>
<dbReference type="RefSeq" id="WP_132939418.1">
    <property type="nucleotide sequence ID" value="NZ_CP119676.1"/>
</dbReference>
<feature type="binding site" evidence="7">
    <location>
        <position position="133"/>
    </location>
    <ligand>
        <name>Zn(2+)</name>
        <dbReference type="ChEBI" id="CHEBI:29105"/>
        <label>1</label>
    </ligand>
</feature>
<dbReference type="InterPro" id="IPR017782">
    <property type="entry name" value="Hydroxyacylglutathione_Hdrlase"/>
</dbReference>
<dbReference type="PANTHER" id="PTHR43705:SF1">
    <property type="entry name" value="HYDROXYACYLGLUTATHIONE HYDROLASE GLOB"/>
    <property type="match status" value="1"/>
</dbReference>
<dbReference type="InterPro" id="IPR001279">
    <property type="entry name" value="Metallo-B-lactamas"/>
</dbReference>
<evidence type="ECO:0000313" key="10">
    <source>
        <dbReference type="Proteomes" id="UP000295304"/>
    </source>
</evidence>
<evidence type="ECO:0000259" key="8">
    <source>
        <dbReference type="SMART" id="SM00849"/>
    </source>
</evidence>
<dbReference type="Proteomes" id="UP000295304">
    <property type="component" value="Unassembled WGS sequence"/>
</dbReference>
<feature type="domain" description="Metallo-beta-lactamase" evidence="8">
    <location>
        <begin position="13"/>
        <end position="171"/>
    </location>
</feature>
<dbReference type="Gene3D" id="3.60.15.10">
    <property type="entry name" value="Ribonuclease Z/Hydroxyacylglutathione hydrolase-like"/>
    <property type="match status" value="1"/>
</dbReference>
<dbReference type="InterPro" id="IPR050110">
    <property type="entry name" value="Glyoxalase_II_hydrolase"/>
</dbReference>
<dbReference type="SUPFAM" id="SSF56281">
    <property type="entry name" value="Metallo-hydrolase/oxidoreductase"/>
    <property type="match status" value="1"/>
</dbReference>
<dbReference type="Pfam" id="PF00753">
    <property type="entry name" value="Lactamase_B"/>
    <property type="match status" value="1"/>
</dbReference>
<gene>
    <name evidence="7" type="primary">gloB</name>
    <name evidence="9" type="ORF">EDD55_107119</name>
</gene>
<dbReference type="UniPathway" id="UPA00619">
    <property type="reaction ID" value="UER00676"/>
</dbReference>
<dbReference type="CDD" id="cd07723">
    <property type="entry name" value="hydroxyacylglutathione_hydrolase_MBL-fold"/>
    <property type="match status" value="1"/>
</dbReference>